<feature type="transmembrane region" description="Helical" evidence="5">
    <location>
        <begin position="78"/>
        <end position="96"/>
    </location>
</feature>
<dbReference type="GO" id="GO:0005886">
    <property type="term" value="C:plasma membrane"/>
    <property type="evidence" value="ECO:0007669"/>
    <property type="project" value="UniProtKB-SubCell"/>
</dbReference>
<evidence type="ECO:0000256" key="4">
    <source>
        <dbReference type="ARBA" id="ARBA00023136"/>
    </source>
</evidence>
<dbReference type="GO" id="GO:0042773">
    <property type="term" value="P:ATP synthesis coupled electron transport"/>
    <property type="evidence" value="ECO:0007669"/>
    <property type="project" value="InterPro"/>
</dbReference>
<feature type="transmembrane region" description="Helical" evidence="5">
    <location>
        <begin position="323"/>
        <end position="344"/>
    </location>
</feature>
<feature type="transmembrane region" description="Helical" evidence="5">
    <location>
        <begin position="273"/>
        <end position="292"/>
    </location>
</feature>
<reference evidence="9" key="1">
    <citation type="submission" date="2018-07" db="EMBL/GenBank/DDBJ databases">
        <authorList>
            <person name="Peiro R."/>
            <person name="Begona"/>
            <person name="Cbmso G."/>
            <person name="Lopez M."/>
            <person name="Gonzalez S."/>
        </authorList>
    </citation>
    <scope>NUCLEOTIDE SEQUENCE [LARGE SCALE GENOMIC DNA]</scope>
</reference>
<feature type="transmembrane region" description="Helical" evidence="5">
    <location>
        <begin position="160"/>
        <end position="183"/>
    </location>
</feature>
<dbReference type="PANTHER" id="PTHR22773">
    <property type="entry name" value="NADH DEHYDROGENASE"/>
    <property type="match status" value="1"/>
</dbReference>
<evidence type="ECO:0000256" key="2">
    <source>
        <dbReference type="ARBA" id="ARBA00022692"/>
    </source>
</evidence>
<dbReference type="InterPro" id="IPR010096">
    <property type="entry name" value="NADH-Q_OxRdtase_suN/2"/>
</dbReference>
<protein>
    <recommendedName>
        <fullName evidence="5">NADH-quinone oxidoreductase subunit N</fullName>
        <ecNumber evidence="5">7.1.1.-</ecNumber>
    </recommendedName>
    <alternativeName>
        <fullName evidence="5">NADH dehydrogenase I subunit N</fullName>
    </alternativeName>
    <alternativeName>
        <fullName evidence="5">NDH-1 subunit N</fullName>
    </alternativeName>
</protein>
<comment type="subunit">
    <text evidence="5">NDH-1 is composed of 14 different subunits. Subunits NuoA, H, J, K, L, M, N constitute the membrane sector of the complex.</text>
</comment>
<evidence type="ECO:0000256" key="5">
    <source>
        <dbReference type="HAMAP-Rule" id="MF_00445"/>
    </source>
</evidence>
<sequence length="481" mass="50774">MTPETLLASLHLVTPELILAVGALVLLMVGVFSGQKSATTVMGLAVALLIASGLWMILVPAEGEAFGGAYKADGFARFMKALALIGSITAMIMAVGHARRDHLDKFEFPVLLVLATLGIMLMISANDLIALYLSLELQSLALYVVAAINRDSLRSTEAGLKYFVLGSLSSGMLLYGMSLVYGFTGNIGFDEIAAVMAAGEPGLGLIFGLVFILAGLAFKISAVPFHMWTPDVYEGAPTPVTAFLAAAPKIGAMAIVVRIVIDAFLPVFAEWQQIIVFIAIASMLLGSFAAIGQRNIKRLMAYSSIGHMGYALVGLAAGTETGVSGVITYMLIYLIMTLGTFACIMAMKQKEGGNVENIDDLAGLSTTKPFMAVVLTALMFSLAGIPPLAGFFGKYFVFVAAIEAKLYALAIIGVLASVVGAFYYLRIVKVMWFDEARGEFSRIAGELRLVFGLSGLFVVGYVLVGGPLGTAAEAAAKTLFN</sequence>
<evidence type="ECO:0000256" key="3">
    <source>
        <dbReference type="ARBA" id="ARBA00022989"/>
    </source>
</evidence>
<keyword evidence="2 5" id="KW-0812">Transmembrane</keyword>
<evidence type="ECO:0000259" key="7">
    <source>
        <dbReference type="Pfam" id="PF00361"/>
    </source>
</evidence>
<feature type="transmembrane region" description="Helical" evidence="5">
    <location>
        <begin position="446"/>
        <end position="464"/>
    </location>
</feature>
<dbReference type="GO" id="GO:0048038">
    <property type="term" value="F:quinone binding"/>
    <property type="evidence" value="ECO:0007669"/>
    <property type="project" value="UniProtKB-KW"/>
</dbReference>
<gene>
    <name evidence="5" type="primary">nuoN</name>
    <name evidence="8" type="ORF">RHIZ70_4019</name>
</gene>
<dbReference type="GO" id="GO:0050136">
    <property type="term" value="F:NADH dehydrogenase (quinone) (non-electrogenic) activity"/>
    <property type="evidence" value="ECO:0007669"/>
    <property type="project" value="UniProtKB-UniRule"/>
</dbReference>
<dbReference type="RefSeq" id="WP_115670810.1">
    <property type="nucleotide sequence ID" value="NZ_UEYP01000006.1"/>
</dbReference>
<evidence type="ECO:0000256" key="1">
    <source>
        <dbReference type="ARBA" id="ARBA00004127"/>
    </source>
</evidence>
<dbReference type="OrthoDB" id="9811718at2"/>
<feature type="domain" description="NADH:quinone oxidoreductase/Mrp antiporter transmembrane" evidence="7">
    <location>
        <begin position="125"/>
        <end position="419"/>
    </location>
</feature>
<dbReference type="Pfam" id="PF00361">
    <property type="entry name" value="Proton_antipo_M"/>
    <property type="match status" value="1"/>
</dbReference>
<dbReference type="EC" id="7.1.1.-" evidence="5"/>
<dbReference type="STRING" id="1336235.GCA_000518785_01111"/>
<keyword evidence="4 5" id="KW-0472">Membrane</keyword>
<name>A0A376AKH6_9HYPH</name>
<dbReference type="EMBL" id="UEYP01000006">
    <property type="protein sequence ID" value="SSC68311.1"/>
    <property type="molecule type" value="Genomic_DNA"/>
</dbReference>
<keyword evidence="3 5" id="KW-1133">Transmembrane helix</keyword>
<keyword evidence="5" id="KW-0874">Quinone</keyword>
<proteinExistence type="inferred from homology"/>
<dbReference type="AlphaFoldDB" id="A0A376AKH6"/>
<keyword evidence="9" id="KW-1185">Reference proteome</keyword>
<evidence type="ECO:0000313" key="9">
    <source>
        <dbReference type="Proteomes" id="UP000254764"/>
    </source>
</evidence>
<feature type="transmembrane region" description="Helical" evidence="5">
    <location>
        <begin position="203"/>
        <end position="228"/>
    </location>
</feature>
<organism evidence="8 9">
    <name type="scientific">Ciceribacter selenitireducens ATCC BAA-1503</name>
    <dbReference type="NCBI Taxonomy" id="1336235"/>
    <lineage>
        <taxon>Bacteria</taxon>
        <taxon>Pseudomonadati</taxon>
        <taxon>Pseudomonadota</taxon>
        <taxon>Alphaproteobacteria</taxon>
        <taxon>Hyphomicrobiales</taxon>
        <taxon>Rhizobiaceae</taxon>
        <taxon>Ciceribacter</taxon>
    </lineage>
</organism>
<feature type="transmembrane region" description="Helical" evidence="5">
    <location>
        <begin position="108"/>
        <end position="125"/>
    </location>
</feature>
<dbReference type="InterPro" id="IPR001750">
    <property type="entry name" value="ND/Mrp_TM"/>
</dbReference>
<feature type="transmembrane region" description="Helical" evidence="5">
    <location>
        <begin position="12"/>
        <end position="32"/>
    </location>
</feature>
<feature type="transmembrane region" description="Helical" evidence="5">
    <location>
        <begin position="370"/>
        <end position="392"/>
    </location>
</feature>
<dbReference type="HAMAP" id="MF_00445">
    <property type="entry name" value="NDH1_NuoN_1"/>
    <property type="match status" value="1"/>
</dbReference>
<keyword evidence="5" id="KW-0813">Transport</keyword>
<dbReference type="Proteomes" id="UP000254764">
    <property type="component" value="Unassembled WGS sequence"/>
</dbReference>
<comment type="function">
    <text evidence="5">NDH-1 shuttles electrons from NADH, via FMN and iron-sulfur (Fe-S) centers, to quinones in the respiratory chain. The immediate electron acceptor for the enzyme in this species is believed to be ubiquinone. Couples the redox reaction to proton translocation (for every two electrons transferred, four hydrogen ions are translocated across the cytoplasmic membrane), and thus conserves the redox energy in a proton gradient.</text>
</comment>
<feature type="transmembrane region" description="Helical" evidence="5">
    <location>
        <begin position="131"/>
        <end position="148"/>
    </location>
</feature>
<dbReference type="NCBIfam" id="TIGR01770">
    <property type="entry name" value="NDH_I_N"/>
    <property type="match status" value="1"/>
</dbReference>
<keyword evidence="5" id="KW-1278">Translocase</keyword>
<dbReference type="GO" id="GO:0008137">
    <property type="term" value="F:NADH dehydrogenase (ubiquinone) activity"/>
    <property type="evidence" value="ECO:0007669"/>
    <property type="project" value="InterPro"/>
</dbReference>
<keyword evidence="5" id="KW-0830">Ubiquinone</keyword>
<feature type="transmembrane region" description="Helical" evidence="5">
    <location>
        <begin position="240"/>
        <end position="261"/>
    </location>
</feature>
<comment type="catalytic activity">
    <reaction evidence="5">
        <text>a quinone + NADH + 5 H(+)(in) = a quinol + NAD(+) + 4 H(+)(out)</text>
        <dbReference type="Rhea" id="RHEA:57888"/>
        <dbReference type="ChEBI" id="CHEBI:15378"/>
        <dbReference type="ChEBI" id="CHEBI:24646"/>
        <dbReference type="ChEBI" id="CHEBI:57540"/>
        <dbReference type="ChEBI" id="CHEBI:57945"/>
        <dbReference type="ChEBI" id="CHEBI:132124"/>
    </reaction>
</comment>
<feature type="transmembrane region" description="Helical" evidence="5">
    <location>
        <begin position="299"/>
        <end position="317"/>
    </location>
</feature>
<comment type="subcellular location">
    <subcellularLocation>
        <location evidence="5">Cell membrane</location>
        <topology evidence="5">Multi-pass membrane protein</topology>
    </subcellularLocation>
    <subcellularLocation>
        <location evidence="1">Endomembrane system</location>
        <topology evidence="1">Multi-pass membrane protein</topology>
    </subcellularLocation>
    <subcellularLocation>
        <location evidence="6">Membrane</location>
        <topology evidence="6">Multi-pass membrane protein</topology>
    </subcellularLocation>
</comment>
<feature type="transmembrane region" description="Helical" evidence="5">
    <location>
        <begin position="404"/>
        <end position="425"/>
    </location>
</feature>
<dbReference type="GO" id="GO:0012505">
    <property type="term" value="C:endomembrane system"/>
    <property type="evidence" value="ECO:0007669"/>
    <property type="project" value="UniProtKB-SubCell"/>
</dbReference>
<comment type="similarity">
    <text evidence="5">Belongs to the complex I subunit 2 family.</text>
</comment>
<dbReference type="NCBIfam" id="NF004440">
    <property type="entry name" value="PRK05777.1-3"/>
    <property type="match status" value="1"/>
</dbReference>
<evidence type="ECO:0000313" key="8">
    <source>
        <dbReference type="EMBL" id="SSC68311.1"/>
    </source>
</evidence>
<accession>A0A376AKH6</accession>
<feature type="transmembrane region" description="Helical" evidence="5">
    <location>
        <begin position="39"/>
        <end position="58"/>
    </location>
</feature>
<evidence type="ECO:0000256" key="6">
    <source>
        <dbReference type="RuleBase" id="RU000320"/>
    </source>
</evidence>
<keyword evidence="5" id="KW-0520">NAD</keyword>
<keyword evidence="5" id="KW-1003">Cell membrane</keyword>